<dbReference type="Pfam" id="PF13610">
    <property type="entry name" value="DDE_Tnp_IS240"/>
    <property type="match status" value="1"/>
</dbReference>
<dbReference type="Gene3D" id="3.30.420.10">
    <property type="entry name" value="Ribonuclease H-like superfamily/Ribonuclease H"/>
    <property type="match status" value="1"/>
</dbReference>
<evidence type="ECO:0000259" key="5">
    <source>
        <dbReference type="Pfam" id="PF13610"/>
    </source>
</evidence>
<comment type="function">
    <text evidence="1">Involved in the transposition of the insertion sequence.</text>
</comment>
<dbReference type="EMBL" id="JBHLYR010000033">
    <property type="protein sequence ID" value="MFB9992640.1"/>
    <property type="molecule type" value="Genomic_DNA"/>
</dbReference>
<protein>
    <submittedName>
        <fullName evidence="6">IS6 family transposase</fullName>
    </submittedName>
</protein>
<dbReference type="PANTHER" id="PTHR35528">
    <property type="entry name" value="BLL1675 PROTEIN"/>
    <property type="match status" value="1"/>
</dbReference>
<dbReference type="RefSeq" id="WP_380009934.1">
    <property type="nucleotide sequence ID" value="NZ_JBHLYR010000033.1"/>
</dbReference>
<proteinExistence type="predicted"/>
<dbReference type="InterPro" id="IPR036397">
    <property type="entry name" value="RNaseH_sf"/>
</dbReference>
<keyword evidence="3" id="KW-0238">DNA-binding</keyword>
<evidence type="ECO:0000256" key="4">
    <source>
        <dbReference type="ARBA" id="ARBA00023172"/>
    </source>
</evidence>
<dbReference type="InterPro" id="IPR052183">
    <property type="entry name" value="IS_Transposase"/>
</dbReference>
<evidence type="ECO:0000256" key="1">
    <source>
        <dbReference type="ARBA" id="ARBA00002286"/>
    </source>
</evidence>
<dbReference type="Proteomes" id="UP001589733">
    <property type="component" value="Unassembled WGS sequence"/>
</dbReference>
<name>A0ABV6AYQ6_9DEIO</name>
<evidence type="ECO:0000256" key="2">
    <source>
        <dbReference type="ARBA" id="ARBA00022578"/>
    </source>
</evidence>
<feature type="domain" description="DDE" evidence="5">
    <location>
        <begin position="73"/>
        <end position="207"/>
    </location>
</feature>
<organism evidence="6 7">
    <name type="scientific">Deinococcus oregonensis</name>
    <dbReference type="NCBI Taxonomy" id="1805970"/>
    <lineage>
        <taxon>Bacteria</taxon>
        <taxon>Thermotogati</taxon>
        <taxon>Deinococcota</taxon>
        <taxon>Deinococci</taxon>
        <taxon>Deinococcales</taxon>
        <taxon>Deinococcaceae</taxon>
        <taxon>Deinococcus</taxon>
    </lineage>
</organism>
<evidence type="ECO:0000313" key="6">
    <source>
        <dbReference type="EMBL" id="MFB9992640.1"/>
    </source>
</evidence>
<gene>
    <name evidence="6" type="ORF">ACFFLM_11740</name>
</gene>
<dbReference type="PANTHER" id="PTHR35528:SF3">
    <property type="entry name" value="BLL1675 PROTEIN"/>
    <property type="match status" value="1"/>
</dbReference>
<dbReference type="NCBIfam" id="NF033587">
    <property type="entry name" value="transpos_IS6"/>
    <property type="match status" value="1"/>
</dbReference>
<sequence>MTEPKPYRHRFPMTVVQHAIWLYHRFPLSYRDVQELLYQRGIQVSHETLREWCIKFSSLFADALRHREPRRGSRWYLDEVCTTVAGVRYWLWRAVDEHGFVLDILLQRHRNTEAAKTFLARLLDEYDVPEVIHTDQLQSYGAAIREMLSLGDVDHQKVSSTARCNNIIEQEHRSTRRQERSQQGFRRRKRAQEFLGLHARIVNLHHHSRTSVSAATRRRNQKQAFQAWSVVAAGVA</sequence>
<evidence type="ECO:0000313" key="7">
    <source>
        <dbReference type="Proteomes" id="UP001589733"/>
    </source>
</evidence>
<dbReference type="SUPFAM" id="SSF53098">
    <property type="entry name" value="Ribonuclease H-like"/>
    <property type="match status" value="1"/>
</dbReference>
<keyword evidence="2" id="KW-0815">Transposition</keyword>
<dbReference type="InterPro" id="IPR032874">
    <property type="entry name" value="DDE_dom"/>
</dbReference>
<comment type="caution">
    <text evidence="6">The sequence shown here is derived from an EMBL/GenBank/DDBJ whole genome shotgun (WGS) entry which is preliminary data.</text>
</comment>
<accession>A0ABV6AYQ6</accession>
<evidence type="ECO:0000256" key="3">
    <source>
        <dbReference type="ARBA" id="ARBA00023125"/>
    </source>
</evidence>
<keyword evidence="4" id="KW-0233">DNA recombination</keyword>
<dbReference type="InterPro" id="IPR047930">
    <property type="entry name" value="Transpos_IS6"/>
</dbReference>
<keyword evidence="7" id="KW-1185">Reference proteome</keyword>
<dbReference type="InterPro" id="IPR012337">
    <property type="entry name" value="RNaseH-like_sf"/>
</dbReference>
<reference evidence="6 7" key="1">
    <citation type="submission" date="2024-09" db="EMBL/GenBank/DDBJ databases">
        <authorList>
            <person name="Sun Q."/>
            <person name="Mori K."/>
        </authorList>
    </citation>
    <scope>NUCLEOTIDE SEQUENCE [LARGE SCALE GENOMIC DNA]</scope>
    <source>
        <strain evidence="6 7">JCM 13503</strain>
    </source>
</reference>